<feature type="chain" id="PRO_5032374258" evidence="1">
    <location>
        <begin position="28"/>
        <end position="127"/>
    </location>
</feature>
<accession>A0A839T1C3</accession>
<dbReference type="AlphaFoldDB" id="A0A839T1C3"/>
<gene>
    <name evidence="2" type="ORF">FHR87_001736</name>
</gene>
<organism evidence="2 3">
    <name type="scientific">Azomonas macrocytogenes</name>
    <name type="common">Azotobacter macrocytogenes</name>
    <dbReference type="NCBI Taxonomy" id="69962"/>
    <lineage>
        <taxon>Bacteria</taxon>
        <taxon>Pseudomonadati</taxon>
        <taxon>Pseudomonadota</taxon>
        <taxon>Gammaproteobacteria</taxon>
        <taxon>Pseudomonadales</taxon>
        <taxon>Pseudomonadaceae</taxon>
        <taxon>Azomonas</taxon>
    </lineage>
</organism>
<dbReference type="RefSeq" id="WP_183166273.1">
    <property type="nucleotide sequence ID" value="NZ_JACHXI010000006.1"/>
</dbReference>
<name>A0A839T1C3_AZOMA</name>
<protein>
    <submittedName>
        <fullName evidence="2">Uncharacterized protein</fullName>
    </submittedName>
</protein>
<keyword evidence="3" id="KW-1185">Reference proteome</keyword>
<keyword evidence="1" id="KW-0732">Signal</keyword>
<dbReference type="EMBL" id="JACHXI010000006">
    <property type="protein sequence ID" value="MBB3103341.1"/>
    <property type="molecule type" value="Genomic_DNA"/>
</dbReference>
<feature type="signal peptide" evidence="1">
    <location>
        <begin position="1"/>
        <end position="27"/>
    </location>
</feature>
<dbReference type="Proteomes" id="UP000549250">
    <property type="component" value="Unassembled WGS sequence"/>
</dbReference>
<comment type="caution">
    <text evidence="2">The sequence shown here is derived from an EMBL/GenBank/DDBJ whole genome shotgun (WGS) entry which is preliminary data.</text>
</comment>
<sequence length="127" mass="13846">MKIFLRLFLMLLLGLALPLNGMASALASVQPCLQQHGQTHAMHGSMNADLQMAAGTHDCCDHQKGSQKVQKEMVKLCKHGHECKSSNPLQVSVIRSPLLPPARFGAPSFSFAAPLPAFDSFWRPPRA</sequence>
<evidence type="ECO:0000313" key="2">
    <source>
        <dbReference type="EMBL" id="MBB3103341.1"/>
    </source>
</evidence>
<reference evidence="2 3" key="1">
    <citation type="submission" date="2020-08" db="EMBL/GenBank/DDBJ databases">
        <title>Genomic Encyclopedia of Type Strains, Phase III (KMG-III): the genomes of soil and plant-associated and newly described type strains.</title>
        <authorList>
            <person name="Whitman W."/>
        </authorList>
    </citation>
    <scope>NUCLEOTIDE SEQUENCE [LARGE SCALE GENOMIC DNA]</scope>
    <source>
        <strain evidence="2 3">CECT 4462</strain>
    </source>
</reference>
<proteinExistence type="predicted"/>
<evidence type="ECO:0000313" key="3">
    <source>
        <dbReference type="Proteomes" id="UP000549250"/>
    </source>
</evidence>
<evidence type="ECO:0000256" key="1">
    <source>
        <dbReference type="SAM" id="SignalP"/>
    </source>
</evidence>